<evidence type="ECO:0000256" key="1">
    <source>
        <dbReference type="SAM" id="Phobius"/>
    </source>
</evidence>
<sequence>MNKRQILVLVVSCLLIGFSLFFPPKVLIRNEKVIMRVMPFEEKTIEGRGILIKTSYWDKNFSHDWQRLIPFIALIIFVCGILCYSFRRKK</sequence>
<evidence type="ECO:0000313" key="3">
    <source>
        <dbReference type="Proteomes" id="UP000229641"/>
    </source>
</evidence>
<reference evidence="2 3" key="1">
    <citation type="submission" date="2017-09" db="EMBL/GenBank/DDBJ databases">
        <title>Depth-based differentiation of microbial function through sediment-hosted aquifers and enrichment of novel symbionts in the deep terrestrial subsurface.</title>
        <authorList>
            <person name="Probst A.J."/>
            <person name="Ladd B."/>
            <person name="Jarett J.K."/>
            <person name="Geller-Mcgrath D.E."/>
            <person name="Sieber C.M."/>
            <person name="Emerson J.B."/>
            <person name="Anantharaman K."/>
            <person name="Thomas B.C."/>
            <person name="Malmstrom R."/>
            <person name="Stieglmeier M."/>
            <person name="Klingl A."/>
            <person name="Woyke T."/>
            <person name="Ryan C.M."/>
            <person name="Banfield J.F."/>
        </authorList>
    </citation>
    <scope>NUCLEOTIDE SEQUENCE [LARGE SCALE GENOMIC DNA]</scope>
    <source>
        <strain evidence="2">CG11_big_fil_rev_8_21_14_0_20_42_13</strain>
    </source>
</reference>
<dbReference type="Proteomes" id="UP000229641">
    <property type="component" value="Unassembled WGS sequence"/>
</dbReference>
<gene>
    <name evidence="2" type="ORF">COV72_07270</name>
</gene>
<dbReference type="AlphaFoldDB" id="A0A2H0LWA5"/>
<dbReference type="EMBL" id="PCWA01000093">
    <property type="protein sequence ID" value="PIQ88646.1"/>
    <property type="molecule type" value="Genomic_DNA"/>
</dbReference>
<name>A0A2H0LWA5_9BACT</name>
<evidence type="ECO:0000313" key="2">
    <source>
        <dbReference type="EMBL" id="PIQ88646.1"/>
    </source>
</evidence>
<comment type="caution">
    <text evidence="2">The sequence shown here is derived from an EMBL/GenBank/DDBJ whole genome shotgun (WGS) entry which is preliminary data.</text>
</comment>
<protein>
    <submittedName>
        <fullName evidence="2">Uncharacterized protein</fullName>
    </submittedName>
</protein>
<proteinExistence type="predicted"/>
<organism evidence="2 3">
    <name type="scientific">Candidatus Ghiorseimicrobium undicola</name>
    <dbReference type="NCBI Taxonomy" id="1974746"/>
    <lineage>
        <taxon>Bacteria</taxon>
        <taxon>Pseudomonadati</taxon>
        <taxon>Candidatus Omnitrophota</taxon>
        <taxon>Candidatus Ghiorseimicrobium</taxon>
    </lineage>
</organism>
<accession>A0A2H0LWA5</accession>
<keyword evidence="1" id="KW-1133">Transmembrane helix</keyword>
<feature type="transmembrane region" description="Helical" evidence="1">
    <location>
        <begin position="68"/>
        <end position="86"/>
    </location>
</feature>
<keyword evidence="1" id="KW-0812">Transmembrane</keyword>
<keyword evidence="1" id="KW-0472">Membrane</keyword>